<evidence type="ECO:0000313" key="2">
    <source>
        <dbReference type="EMBL" id="RAP74634.1"/>
    </source>
</evidence>
<protein>
    <recommendedName>
        <fullName evidence="1">HTH merR-type domain-containing protein</fullName>
    </recommendedName>
</protein>
<accession>A0A328U3R6</accession>
<evidence type="ECO:0000259" key="1">
    <source>
        <dbReference type="Pfam" id="PF13411"/>
    </source>
</evidence>
<organism evidence="2 3">
    <name type="scientific">Paenibacillus montanisoli</name>
    <dbReference type="NCBI Taxonomy" id="2081970"/>
    <lineage>
        <taxon>Bacteria</taxon>
        <taxon>Bacillati</taxon>
        <taxon>Bacillota</taxon>
        <taxon>Bacilli</taxon>
        <taxon>Bacillales</taxon>
        <taxon>Paenibacillaceae</taxon>
        <taxon>Paenibacillus</taxon>
    </lineage>
</organism>
<gene>
    <name evidence="2" type="ORF">DL346_21510</name>
</gene>
<dbReference type="OrthoDB" id="2991292at2"/>
<dbReference type="GO" id="GO:0006355">
    <property type="term" value="P:regulation of DNA-templated transcription"/>
    <property type="evidence" value="ECO:0007669"/>
    <property type="project" value="InterPro"/>
</dbReference>
<evidence type="ECO:0000313" key="3">
    <source>
        <dbReference type="Proteomes" id="UP000249260"/>
    </source>
</evidence>
<dbReference type="InterPro" id="IPR000551">
    <property type="entry name" value="MerR-type_HTH_dom"/>
</dbReference>
<dbReference type="GO" id="GO:0003677">
    <property type="term" value="F:DNA binding"/>
    <property type="evidence" value="ECO:0007669"/>
    <property type="project" value="InterPro"/>
</dbReference>
<dbReference type="SUPFAM" id="SSF46955">
    <property type="entry name" value="Putative DNA-binding domain"/>
    <property type="match status" value="1"/>
</dbReference>
<proteinExistence type="predicted"/>
<dbReference type="EMBL" id="QLUW01000004">
    <property type="protein sequence ID" value="RAP74634.1"/>
    <property type="molecule type" value="Genomic_DNA"/>
</dbReference>
<dbReference type="AlphaFoldDB" id="A0A328U3R6"/>
<dbReference type="Gene3D" id="1.10.1660.10">
    <property type="match status" value="1"/>
</dbReference>
<sequence length="207" mass="22926">MVLVKSKDAAETLNVSQTTVKRWASHFHNYFQKDRLGHYVFTQQDLAMLGYIKEALERGDTMDMIVLPESEPESEPAQLQAAELQTANGPGQQIAAANESSSELSEIYFRLEQVEYKVEQKADEVVTTQLLQHRSELEELRRLIDHLATAIENAKQPIPMPGKAHAAGTAAAEVAAASAAPDFAAPAFPAPASTRKRSLFRSLFVWF</sequence>
<dbReference type="Pfam" id="PF13411">
    <property type="entry name" value="MerR_1"/>
    <property type="match status" value="1"/>
</dbReference>
<feature type="domain" description="HTH merR-type" evidence="1">
    <location>
        <begin position="6"/>
        <end position="65"/>
    </location>
</feature>
<dbReference type="InterPro" id="IPR009061">
    <property type="entry name" value="DNA-bd_dom_put_sf"/>
</dbReference>
<reference evidence="2 3" key="1">
    <citation type="submission" date="2018-06" db="EMBL/GenBank/DDBJ databases">
        <title>Paenibacillus montanisoli sp. nov., isolated from mountain area soil.</title>
        <authorList>
            <person name="Wu M."/>
        </authorList>
    </citation>
    <scope>NUCLEOTIDE SEQUENCE [LARGE SCALE GENOMIC DNA]</scope>
    <source>
        <strain evidence="2 3">RA17</strain>
    </source>
</reference>
<name>A0A328U3R6_9BACL</name>
<keyword evidence="3" id="KW-1185">Reference proteome</keyword>
<dbReference type="Proteomes" id="UP000249260">
    <property type="component" value="Unassembled WGS sequence"/>
</dbReference>
<comment type="caution">
    <text evidence="2">The sequence shown here is derived from an EMBL/GenBank/DDBJ whole genome shotgun (WGS) entry which is preliminary data.</text>
</comment>